<feature type="compositionally biased region" description="Basic and acidic residues" evidence="1">
    <location>
        <begin position="139"/>
        <end position="155"/>
    </location>
</feature>
<feature type="region of interest" description="Disordered" evidence="1">
    <location>
        <begin position="65"/>
        <end position="98"/>
    </location>
</feature>
<dbReference type="VEuPathDB" id="TriTrypDB:BSAL_49750"/>
<name>A0A0S4IK00_BODSA</name>
<accession>A0A0S4IK00</accession>
<dbReference type="EMBL" id="CYKH01000025">
    <property type="protein sequence ID" value="CUE61229.1"/>
    <property type="molecule type" value="Genomic_DNA"/>
</dbReference>
<feature type="compositionally biased region" description="Polar residues" evidence="1">
    <location>
        <begin position="156"/>
        <end position="170"/>
    </location>
</feature>
<dbReference type="Proteomes" id="UP000051952">
    <property type="component" value="Unassembled WGS sequence"/>
</dbReference>
<keyword evidence="3" id="KW-1185">Reference proteome</keyword>
<gene>
    <name evidence="2" type="ORF">BSAL_49750</name>
</gene>
<sequence>MATPIHEWDPFFGPPVRAGGPVPSWTKGCAVNFRSNQNSVAASIVSPTPVAANMIQPRAAWQDEREMQHRQPPTAAHGHSTYATVHPTSGGAPAYQPANLAAYPPQYHQQQPTAAAYNNHNYPPPVYHQGYQQPSAHQPELHHEGLPSEGLREQRSTNSDAGSLRTMTVS</sequence>
<evidence type="ECO:0000256" key="1">
    <source>
        <dbReference type="SAM" id="MobiDB-lite"/>
    </source>
</evidence>
<proteinExistence type="predicted"/>
<evidence type="ECO:0000313" key="2">
    <source>
        <dbReference type="EMBL" id="CUE61229.1"/>
    </source>
</evidence>
<dbReference type="AlphaFoldDB" id="A0A0S4IK00"/>
<reference evidence="3" key="1">
    <citation type="submission" date="2015-09" db="EMBL/GenBank/DDBJ databases">
        <authorList>
            <consortium name="Pathogen Informatics"/>
        </authorList>
    </citation>
    <scope>NUCLEOTIDE SEQUENCE [LARGE SCALE GENOMIC DNA]</scope>
    <source>
        <strain evidence="3">Lake Konstanz</strain>
    </source>
</reference>
<feature type="region of interest" description="Disordered" evidence="1">
    <location>
        <begin position="115"/>
        <end position="170"/>
    </location>
</feature>
<organism evidence="2 3">
    <name type="scientific">Bodo saltans</name>
    <name type="common">Flagellated protozoan</name>
    <dbReference type="NCBI Taxonomy" id="75058"/>
    <lineage>
        <taxon>Eukaryota</taxon>
        <taxon>Discoba</taxon>
        <taxon>Euglenozoa</taxon>
        <taxon>Kinetoplastea</taxon>
        <taxon>Metakinetoplastina</taxon>
        <taxon>Eubodonida</taxon>
        <taxon>Bodonidae</taxon>
        <taxon>Bodo</taxon>
    </lineage>
</organism>
<evidence type="ECO:0000313" key="3">
    <source>
        <dbReference type="Proteomes" id="UP000051952"/>
    </source>
</evidence>
<protein>
    <submittedName>
        <fullName evidence="2">Uncharacterized protein</fullName>
    </submittedName>
</protein>